<comment type="caution">
    <text evidence="2">The sequence shown here is derived from an EMBL/GenBank/DDBJ whole genome shotgun (WGS) entry which is preliminary data.</text>
</comment>
<evidence type="ECO:0000313" key="3">
    <source>
        <dbReference type="Proteomes" id="UP001230156"/>
    </source>
</evidence>
<accession>A0ABU0YNN8</accession>
<sequence>MSRSSAFRAGLLASALFLALPALAEDLVKEQAPSDVKITAKGDVFDINITNRRYETDILASSLGGPEILYQLLLIEESHESKEGLEAEPEPVSAKVKVTAFPMTKDGKGAAKFTIEADGDAAKASGPYLTVTRYGCCVEQPTYAIYSLETGAYLFNATGTGDSGQWATLGAQGGWKNERILAYHAAPTAADDTLLKGAENAQIVISYATTTKALQRVLVTVPKAVIDGDTALEWAPKLELVSKDQPDGTDRIFIDRKDDDPAMLFTGVTVRLTLDENTRIEIPLEGDALKLDAAKLPEGYALVAVKP</sequence>
<dbReference type="RefSeq" id="WP_379956243.1">
    <property type="nucleotide sequence ID" value="NZ_JAUYVI010000004.1"/>
</dbReference>
<proteinExistence type="predicted"/>
<feature type="signal peptide" evidence="1">
    <location>
        <begin position="1"/>
        <end position="24"/>
    </location>
</feature>
<keyword evidence="3" id="KW-1185">Reference proteome</keyword>
<evidence type="ECO:0000256" key="1">
    <source>
        <dbReference type="SAM" id="SignalP"/>
    </source>
</evidence>
<organism evidence="2 3">
    <name type="scientific">Dongia sedimenti</name>
    <dbReference type="NCBI Taxonomy" id="3064282"/>
    <lineage>
        <taxon>Bacteria</taxon>
        <taxon>Pseudomonadati</taxon>
        <taxon>Pseudomonadota</taxon>
        <taxon>Alphaproteobacteria</taxon>
        <taxon>Rhodospirillales</taxon>
        <taxon>Dongiaceae</taxon>
        <taxon>Dongia</taxon>
    </lineage>
</organism>
<evidence type="ECO:0008006" key="4">
    <source>
        <dbReference type="Google" id="ProtNLM"/>
    </source>
</evidence>
<dbReference type="EMBL" id="JAUYVI010000004">
    <property type="protein sequence ID" value="MDQ7248760.1"/>
    <property type="molecule type" value="Genomic_DNA"/>
</dbReference>
<name>A0ABU0YNN8_9PROT</name>
<dbReference type="Proteomes" id="UP001230156">
    <property type="component" value="Unassembled WGS sequence"/>
</dbReference>
<feature type="chain" id="PRO_5046080318" description="DUF4198 domain-containing protein" evidence="1">
    <location>
        <begin position="25"/>
        <end position="307"/>
    </location>
</feature>
<keyword evidence="1" id="KW-0732">Signal</keyword>
<gene>
    <name evidence="2" type="ORF">Q8A70_13835</name>
</gene>
<protein>
    <recommendedName>
        <fullName evidence="4">DUF4198 domain-containing protein</fullName>
    </recommendedName>
</protein>
<reference evidence="3" key="1">
    <citation type="submission" date="2023-08" db="EMBL/GenBank/DDBJ databases">
        <title>Rhodospirillaceae gen. nov., a novel taxon isolated from the Yangtze River Yuezi River estuary sludge.</title>
        <authorList>
            <person name="Ruan L."/>
        </authorList>
    </citation>
    <scope>NUCLEOTIDE SEQUENCE [LARGE SCALE GENOMIC DNA]</scope>
    <source>
        <strain evidence="3">R-7</strain>
    </source>
</reference>
<evidence type="ECO:0000313" key="2">
    <source>
        <dbReference type="EMBL" id="MDQ7248760.1"/>
    </source>
</evidence>